<sequence>MLSNKIKIDDFIANKIVDNTDIFKNIDPNWITMSGMMLNFGILYNLVYDDNKINLGIILFLRWLADCLDGAVARKYKKTSKLGLKLDTLSDMMFYIIILYWLWVKIDNKIFCLIISVIWILLIYNTIFTEKLFDTHNNIKQGGTPYKSLVAFLVNNSYLVFIFIFYLNNNIDNANKKISNIMI</sequence>
<accession>A0A6C0E352</accession>
<evidence type="ECO:0000313" key="3">
    <source>
        <dbReference type="EMBL" id="QHT21835.1"/>
    </source>
</evidence>
<feature type="transmembrane region" description="Helical" evidence="2">
    <location>
        <begin position="110"/>
        <end position="128"/>
    </location>
</feature>
<evidence type="ECO:0000256" key="2">
    <source>
        <dbReference type="SAM" id="Phobius"/>
    </source>
</evidence>
<name>A0A6C0E352_9ZZZZ</name>
<evidence type="ECO:0000256" key="1">
    <source>
        <dbReference type="ARBA" id="ARBA00022679"/>
    </source>
</evidence>
<dbReference type="InterPro" id="IPR043130">
    <property type="entry name" value="CDP-OH_PTrfase_TM_dom"/>
</dbReference>
<feature type="transmembrane region" description="Helical" evidence="2">
    <location>
        <begin position="30"/>
        <end position="47"/>
    </location>
</feature>
<proteinExistence type="predicted"/>
<organism evidence="3">
    <name type="scientific">viral metagenome</name>
    <dbReference type="NCBI Taxonomy" id="1070528"/>
    <lineage>
        <taxon>unclassified sequences</taxon>
        <taxon>metagenomes</taxon>
        <taxon>organismal metagenomes</taxon>
    </lineage>
</organism>
<dbReference type="AlphaFoldDB" id="A0A6C0E352"/>
<feature type="transmembrane region" description="Helical" evidence="2">
    <location>
        <begin position="84"/>
        <end position="104"/>
    </location>
</feature>
<keyword evidence="1" id="KW-0808">Transferase</keyword>
<reference evidence="3" key="1">
    <citation type="journal article" date="2020" name="Nature">
        <title>Giant virus diversity and host interactions through global metagenomics.</title>
        <authorList>
            <person name="Schulz F."/>
            <person name="Roux S."/>
            <person name="Paez-Espino D."/>
            <person name="Jungbluth S."/>
            <person name="Walsh D.A."/>
            <person name="Denef V.J."/>
            <person name="McMahon K.D."/>
            <person name="Konstantinidis K.T."/>
            <person name="Eloe-Fadrosh E.A."/>
            <person name="Kyrpides N.C."/>
            <person name="Woyke T."/>
        </authorList>
    </citation>
    <scope>NUCLEOTIDE SEQUENCE</scope>
    <source>
        <strain evidence="3">GVMAG-M-3300023179-103</strain>
    </source>
</reference>
<keyword evidence="2" id="KW-1133">Transmembrane helix</keyword>
<dbReference type="Gene3D" id="1.20.120.1760">
    <property type="match status" value="1"/>
</dbReference>
<feature type="transmembrane region" description="Helical" evidence="2">
    <location>
        <begin position="149"/>
        <end position="167"/>
    </location>
</feature>
<dbReference type="GO" id="GO:0008654">
    <property type="term" value="P:phospholipid biosynthetic process"/>
    <property type="evidence" value="ECO:0007669"/>
    <property type="project" value="InterPro"/>
</dbReference>
<dbReference type="InterPro" id="IPR000462">
    <property type="entry name" value="CDP-OH_P_trans"/>
</dbReference>
<dbReference type="Pfam" id="PF01066">
    <property type="entry name" value="CDP-OH_P_transf"/>
    <property type="match status" value="1"/>
</dbReference>
<evidence type="ECO:0008006" key="4">
    <source>
        <dbReference type="Google" id="ProtNLM"/>
    </source>
</evidence>
<dbReference type="EMBL" id="MN739697">
    <property type="protein sequence ID" value="QHT21835.1"/>
    <property type="molecule type" value="Genomic_DNA"/>
</dbReference>
<keyword evidence="2" id="KW-0812">Transmembrane</keyword>
<keyword evidence="2" id="KW-0472">Membrane</keyword>
<dbReference type="InterPro" id="IPR048254">
    <property type="entry name" value="CDP_ALCOHOL_P_TRANSF_CS"/>
</dbReference>
<dbReference type="GO" id="GO:0016780">
    <property type="term" value="F:phosphotransferase activity, for other substituted phosphate groups"/>
    <property type="evidence" value="ECO:0007669"/>
    <property type="project" value="InterPro"/>
</dbReference>
<dbReference type="GO" id="GO:0016020">
    <property type="term" value="C:membrane"/>
    <property type="evidence" value="ECO:0007669"/>
    <property type="project" value="InterPro"/>
</dbReference>
<dbReference type="PROSITE" id="PS00379">
    <property type="entry name" value="CDP_ALCOHOL_P_TRANSF"/>
    <property type="match status" value="1"/>
</dbReference>
<protein>
    <recommendedName>
        <fullName evidence="4">CDP-alcohol phosphatidyltransferase</fullName>
    </recommendedName>
</protein>